<name>A0A1W5ZYS6_9BACI</name>
<dbReference type="OrthoDB" id="1653343at2"/>
<evidence type="ECO:0000313" key="2">
    <source>
        <dbReference type="Proteomes" id="UP000192527"/>
    </source>
</evidence>
<dbReference type="InterPro" id="IPR028994">
    <property type="entry name" value="Integrin_alpha_N"/>
</dbReference>
<dbReference type="KEGG" id="hmn:HM131_17260"/>
<organism evidence="1 2">
    <name type="scientific">Halobacillus mangrovi</name>
    <dbReference type="NCBI Taxonomy" id="402384"/>
    <lineage>
        <taxon>Bacteria</taxon>
        <taxon>Bacillati</taxon>
        <taxon>Bacillota</taxon>
        <taxon>Bacilli</taxon>
        <taxon>Bacillales</taxon>
        <taxon>Bacillaceae</taxon>
        <taxon>Halobacillus</taxon>
    </lineage>
</organism>
<keyword evidence="1" id="KW-0946">Virion</keyword>
<keyword evidence="1" id="KW-0167">Capsid protein</keyword>
<accession>A0A1W5ZYS6</accession>
<dbReference type="STRING" id="402384.HM131_17260"/>
<sequence length="249" mass="28312">MYYTPFYQRQTQPSGNSYILSYAQGDVNGDYIPDLVYLVGQKSPDSPYTTDITLVIQDGKTQLFYSVPLKTNQGYQPSLFLGDFTGNKVNDIFIRMDSGGSGGFGYFYVYSFLNNQPTVLFDYETFDDLYDYSVIYQDQYRVRVTNQTLGLTFMIDLSNRGEEYLAEIYNSDGTLISPLEGSVLGLNQLYPIDFNGDGIYELYALQRIIGRYNADGLGLVQTPLQWDGQRFKPFIENQYVAVLGQPLNP</sequence>
<dbReference type="EMBL" id="CP020772">
    <property type="protein sequence ID" value="ARI78478.1"/>
    <property type="molecule type" value="Genomic_DNA"/>
</dbReference>
<evidence type="ECO:0000313" key="1">
    <source>
        <dbReference type="EMBL" id="ARI78478.1"/>
    </source>
</evidence>
<dbReference type="SUPFAM" id="SSF69318">
    <property type="entry name" value="Integrin alpha N-terminal domain"/>
    <property type="match status" value="1"/>
</dbReference>
<dbReference type="Proteomes" id="UP000192527">
    <property type="component" value="Chromosome"/>
</dbReference>
<dbReference type="AlphaFoldDB" id="A0A1W5ZYS6"/>
<reference evidence="1 2" key="1">
    <citation type="submission" date="2017-04" db="EMBL/GenBank/DDBJ databases">
        <title>The whole genome sequencing and assembly of Halobacillus mangrovi strain.</title>
        <authorList>
            <person name="Lee S.-J."/>
            <person name="Park M.-K."/>
            <person name="Kim J.-Y."/>
            <person name="Lee Y.-J."/>
            <person name="Yi H."/>
            <person name="Bahn Y.-S."/>
            <person name="Kim J.F."/>
            <person name="Lee D.-W."/>
        </authorList>
    </citation>
    <scope>NUCLEOTIDE SEQUENCE [LARGE SCALE GENOMIC DNA]</scope>
    <source>
        <strain evidence="1 2">KTB 131</strain>
    </source>
</reference>
<keyword evidence="2" id="KW-1185">Reference proteome</keyword>
<proteinExistence type="predicted"/>
<gene>
    <name evidence="1" type="ORF">HM131_17260</name>
</gene>
<protein>
    <submittedName>
        <fullName evidence="1">Spore coat protein</fullName>
    </submittedName>
</protein>